<dbReference type="Pfam" id="PF20151">
    <property type="entry name" value="DUF6533"/>
    <property type="match status" value="1"/>
</dbReference>
<evidence type="ECO:0000259" key="2">
    <source>
        <dbReference type="Pfam" id="PF20151"/>
    </source>
</evidence>
<dbReference type="OrthoDB" id="3349377at2759"/>
<comment type="caution">
    <text evidence="3">The sequence shown here is derived from an EMBL/GenBank/DDBJ whole genome shotgun (WGS) entry which is preliminary data.</text>
</comment>
<feature type="transmembrane region" description="Helical" evidence="1">
    <location>
        <begin position="90"/>
        <end position="114"/>
    </location>
</feature>
<gene>
    <name evidence="3" type="ORF">BDZ94DRAFT_1322506</name>
</gene>
<feature type="transmembrane region" description="Helical" evidence="1">
    <location>
        <begin position="134"/>
        <end position="152"/>
    </location>
</feature>
<keyword evidence="4" id="KW-1185">Reference proteome</keyword>
<sequence>MDIDVVPYTQVQWERNCQLAAAVLIVYEYLIHFGDEINYFWKQRWSLVKVLFLWSRYYSTVYNIGNAVATNNPLSGLYICADADPPDEHWIAYAPTAVLIIETIFLVLALNKAWEGYRDSARGKIIPRLTNESIFYFVPIFFIHLGNQIIWMVNKITINELVTGFSFAVPAILVNRLLISIRTYNPQPNYLTGSVQTQETIRFRRLPNIRRRNSTFSDTALQDGAEVTSFGEEMEGLRVNGP</sequence>
<keyword evidence="1" id="KW-0472">Membrane</keyword>
<reference evidence="3" key="1">
    <citation type="submission" date="2020-11" db="EMBL/GenBank/DDBJ databases">
        <authorList>
            <consortium name="DOE Joint Genome Institute"/>
            <person name="Ahrendt S."/>
            <person name="Riley R."/>
            <person name="Andreopoulos W."/>
            <person name="Labutti K."/>
            <person name="Pangilinan J."/>
            <person name="Ruiz-Duenas F.J."/>
            <person name="Barrasa J.M."/>
            <person name="Sanchez-Garcia M."/>
            <person name="Camarero S."/>
            <person name="Miyauchi S."/>
            <person name="Serrano A."/>
            <person name="Linde D."/>
            <person name="Babiker R."/>
            <person name="Drula E."/>
            <person name="Ayuso-Fernandez I."/>
            <person name="Pacheco R."/>
            <person name="Padilla G."/>
            <person name="Ferreira P."/>
            <person name="Barriuso J."/>
            <person name="Kellner H."/>
            <person name="Castanera R."/>
            <person name="Alfaro M."/>
            <person name="Ramirez L."/>
            <person name="Pisabarro A.G."/>
            <person name="Kuo A."/>
            <person name="Tritt A."/>
            <person name="Lipzen A."/>
            <person name="He G."/>
            <person name="Yan M."/>
            <person name="Ng V."/>
            <person name="Cullen D."/>
            <person name="Martin F."/>
            <person name="Rosso M.-N."/>
            <person name="Henrissat B."/>
            <person name="Hibbett D."/>
            <person name="Martinez A.T."/>
            <person name="Grigoriev I.V."/>
        </authorList>
    </citation>
    <scope>NUCLEOTIDE SEQUENCE</scope>
    <source>
        <strain evidence="3">CBS 247.69</strain>
    </source>
</reference>
<accession>A0A9P5Y390</accession>
<evidence type="ECO:0000313" key="4">
    <source>
        <dbReference type="Proteomes" id="UP000807353"/>
    </source>
</evidence>
<keyword evidence="1" id="KW-1133">Transmembrane helix</keyword>
<protein>
    <recommendedName>
        <fullName evidence="2">DUF6533 domain-containing protein</fullName>
    </recommendedName>
</protein>
<keyword evidence="1" id="KW-0812">Transmembrane</keyword>
<dbReference type="EMBL" id="MU150271">
    <property type="protein sequence ID" value="KAF9462498.1"/>
    <property type="molecule type" value="Genomic_DNA"/>
</dbReference>
<dbReference type="Proteomes" id="UP000807353">
    <property type="component" value="Unassembled WGS sequence"/>
</dbReference>
<name>A0A9P5Y390_9AGAR</name>
<dbReference type="AlphaFoldDB" id="A0A9P5Y390"/>
<proteinExistence type="predicted"/>
<feature type="transmembrane region" description="Helical" evidence="1">
    <location>
        <begin position="158"/>
        <end position="179"/>
    </location>
</feature>
<organism evidence="3 4">
    <name type="scientific">Collybia nuda</name>
    <dbReference type="NCBI Taxonomy" id="64659"/>
    <lineage>
        <taxon>Eukaryota</taxon>
        <taxon>Fungi</taxon>
        <taxon>Dikarya</taxon>
        <taxon>Basidiomycota</taxon>
        <taxon>Agaricomycotina</taxon>
        <taxon>Agaricomycetes</taxon>
        <taxon>Agaricomycetidae</taxon>
        <taxon>Agaricales</taxon>
        <taxon>Tricholomatineae</taxon>
        <taxon>Clitocybaceae</taxon>
        <taxon>Collybia</taxon>
    </lineage>
</organism>
<evidence type="ECO:0000313" key="3">
    <source>
        <dbReference type="EMBL" id="KAF9462498.1"/>
    </source>
</evidence>
<dbReference type="InterPro" id="IPR045340">
    <property type="entry name" value="DUF6533"/>
</dbReference>
<feature type="domain" description="DUF6533" evidence="2">
    <location>
        <begin position="17"/>
        <end position="58"/>
    </location>
</feature>
<evidence type="ECO:0000256" key="1">
    <source>
        <dbReference type="SAM" id="Phobius"/>
    </source>
</evidence>